<keyword evidence="10" id="KW-1185">Reference proteome</keyword>
<dbReference type="InterPro" id="IPR000515">
    <property type="entry name" value="MetI-like"/>
</dbReference>
<feature type="transmembrane region" description="Helical" evidence="7">
    <location>
        <begin position="186"/>
        <end position="209"/>
    </location>
</feature>
<evidence type="ECO:0000256" key="5">
    <source>
        <dbReference type="ARBA" id="ARBA00022989"/>
    </source>
</evidence>
<feature type="transmembrane region" description="Helical" evidence="7">
    <location>
        <begin position="101"/>
        <end position="127"/>
    </location>
</feature>
<feature type="transmembrane region" description="Helical" evidence="7">
    <location>
        <begin position="133"/>
        <end position="152"/>
    </location>
</feature>
<feature type="transmembrane region" description="Helical" evidence="7">
    <location>
        <begin position="229"/>
        <end position="250"/>
    </location>
</feature>
<keyword evidence="4 7" id="KW-0812">Transmembrane</keyword>
<dbReference type="InterPro" id="IPR035906">
    <property type="entry name" value="MetI-like_sf"/>
</dbReference>
<dbReference type="EMBL" id="RJKX01000014">
    <property type="protein sequence ID" value="ROP90696.1"/>
    <property type="molecule type" value="Genomic_DNA"/>
</dbReference>
<proteinExistence type="inferred from homology"/>
<dbReference type="Pfam" id="PF00528">
    <property type="entry name" value="BPD_transp_1"/>
    <property type="match status" value="1"/>
</dbReference>
<feature type="transmembrane region" description="Helical" evidence="7">
    <location>
        <begin position="61"/>
        <end position="94"/>
    </location>
</feature>
<comment type="subcellular location">
    <subcellularLocation>
        <location evidence="1 7">Cell membrane</location>
        <topology evidence="1 7">Multi-pass membrane protein</topology>
    </subcellularLocation>
</comment>
<evidence type="ECO:0000256" key="2">
    <source>
        <dbReference type="ARBA" id="ARBA00022448"/>
    </source>
</evidence>
<organism evidence="9 10">
    <name type="scientific">Stella humosa</name>
    <dbReference type="NCBI Taxonomy" id="94"/>
    <lineage>
        <taxon>Bacteria</taxon>
        <taxon>Pseudomonadati</taxon>
        <taxon>Pseudomonadota</taxon>
        <taxon>Alphaproteobacteria</taxon>
        <taxon>Rhodospirillales</taxon>
        <taxon>Stellaceae</taxon>
        <taxon>Stella</taxon>
    </lineage>
</organism>
<dbReference type="OrthoDB" id="9786495at2"/>
<evidence type="ECO:0000313" key="10">
    <source>
        <dbReference type="Proteomes" id="UP000278222"/>
    </source>
</evidence>
<keyword evidence="5 7" id="KW-1133">Transmembrane helix</keyword>
<evidence type="ECO:0000256" key="1">
    <source>
        <dbReference type="ARBA" id="ARBA00004651"/>
    </source>
</evidence>
<keyword evidence="3" id="KW-1003">Cell membrane</keyword>
<evidence type="ECO:0000256" key="3">
    <source>
        <dbReference type="ARBA" id="ARBA00022475"/>
    </source>
</evidence>
<dbReference type="PANTHER" id="PTHR30151:SF20">
    <property type="entry name" value="ABC TRANSPORTER PERMEASE PROTEIN HI_0355-RELATED"/>
    <property type="match status" value="1"/>
</dbReference>
<dbReference type="GO" id="GO:0055085">
    <property type="term" value="P:transmembrane transport"/>
    <property type="evidence" value="ECO:0007669"/>
    <property type="project" value="InterPro"/>
</dbReference>
<evidence type="ECO:0000256" key="6">
    <source>
        <dbReference type="ARBA" id="ARBA00023136"/>
    </source>
</evidence>
<comment type="similarity">
    <text evidence="7">Belongs to the binding-protein-dependent transport system permease family.</text>
</comment>
<dbReference type="Gene3D" id="1.10.3720.10">
    <property type="entry name" value="MetI-like"/>
    <property type="match status" value="1"/>
</dbReference>
<evidence type="ECO:0000256" key="7">
    <source>
        <dbReference type="RuleBase" id="RU363032"/>
    </source>
</evidence>
<dbReference type="AlphaFoldDB" id="A0A3N1LJU8"/>
<evidence type="ECO:0000259" key="8">
    <source>
        <dbReference type="PROSITE" id="PS50928"/>
    </source>
</evidence>
<sequence length="268" mass="28976">MASVAIARRRRSRFLTDILPVILVLGSVVAIWQAVVMIFRIPPFLLPSPVVVATEFMSSPAFYLSNTAFTLTTTVTGFLFALVVGVALALLIVSSRIFDRVLFTLLSALHSVPKVALAPLLVIYLGTGMTQKVVIAAMIAVFTIVINTVVGLRSVDPEVLNMAYSKRASRLTILLKVRLPQALPNLFGALKAATTFTLIGAIVGEFVAGEQGLGYVILTAQGAFDTPRAFVAVVILGMVGTSLFHLLAFIERKVIPWHVSIRSERRGR</sequence>
<name>A0A3N1LJU8_9PROT</name>
<keyword evidence="6 7" id="KW-0472">Membrane</keyword>
<comment type="caution">
    <text evidence="9">The sequence shown here is derived from an EMBL/GenBank/DDBJ whole genome shotgun (WGS) entry which is preliminary data.</text>
</comment>
<protein>
    <submittedName>
        <fullName evidence="9">NitT/TauT family transport system permease protein</fullName>
    </submittedName>
</protein>
<dbReference type="RefSeq" id="WP_123690101.1">
    <property type="nucleotide sequence ID" value="NZ_AP019700.1"/>
</dbReference>
<reference evidence="9 10" key="1">
    <citation type="submission" date="2018-11" db="EMBL/GenBank/DDBJ databases">
        <title>Genomic Encyclopedia of Type Strains, Phase IV (KMG-IV): sequencing the most valuable type-strain genomes for metagenomic binning, comparative biology and taxonomic classification.</title>
        <authorList>
            <person name="Goeker M."/>
        </authorList>
    </citation>
    <scope>NUCLEOTIDE SEQUENCE [LARGE SCALE GENOMIC DNA]</scope>
    <source>
        <strain evidence="9 10">DSM 5900</strain>
    </source>
</reference>
<keyword evidence="2 7" id="KW-0813">Transport</keyword>
<dbReference type="Proteomes" id="UP000278222">
    <property type="component" value="Unassembled WGS sequence"/>
</dbReference>
<evidence type="ECO:0000256" key="4">
    <source>
        <dbReference type="ARBA" id="ARBA00022692"/>
    </source>
</evidence>
<accession>A0A3N1LJU8</accession>
<dbReference type="PROSITE" id="PS50928">
    <property type="entry name" value="ABC_TM1"/>
    <property type="match status" value="1"/>
</dbReference>
<feature type="transmembrane region" description="Helical" evidence="7">
    <location>
        <begin position="18"/>
        <end position="41"/>
    </location>
</feature>
<gene>
    <name evidence="9" type="ORF">EDC65_2552</name>
</gene>
<dbReference type="PANTHER" id="PTHR30151">
    <property type="entry name" value="ALKANE SULFONATE ABC TRANSPORTER-RELATED, MEMBRANE SUBUNIT"/>
    <property type="match status" value="1"/>
</dbReference>
<dbReference type="SUPFAM" id="SSF161098">
    <property type="entry name" value="MetI-like"/>
    <property type="match status" value="1"/>
</dbReference>
<evidence type="ECO:0000313" key="9">
    <source>
        <dbReference type="EMBL" id="ROP90696.1"/>
    </source>
</evidence>
<feature type="domain" description="ABC transmembrane type-1" evidence="8">
    <location>
        <begin position="67"/>
        <end position="248"/>
    </location>
</feature>
<dbReference type="GO" id="GO:0005886">
    <property type="term" value="C:plasma membrane"/>
    <property type="evidence" value="ECO:0007669"/>
    <property type="project" value="UniProtKB-SubCell"/>
</dbReference>
<dbReference type="CDD" id="cd06261">
    <property type="entry name" value="TM_PBP2"/>
    <property type="match status" value="1"/>
</dbReference>